<dbReference type="NCBIfam" id="TIGR02227">
    <property type="entry name" value="sigpep_I_bact"/>
    <property type="match status" value="1"/>
</dbReference>
<comment type="catalytic activity">
    <reaction evidence="1 12">
        <text>Cleavage of hydrophobic, N-terminal signal or leader sequences from secreted and periplasmic proteins.</text>
        <dbReference type="EC" id="3.4.21.89"/>
    </reaction>
</comment>
<dbReference type="GO" id="GO:0004252">
    <property type="term" value="F:serine-type endopeptidase activity"/>
    <property type="evidence" value="ECO:0007669"/>
    <property type="project" value="InterPro"/>
</dbReference>
<reference evidence="15 16" key="1">
    <citation type="submission" date="2016-10" db="EMBL/GenBank/DDBJ databases">
        <authorList>
            <person name="de Groot N.N."/>
        </authorList>
    </citation>
    <scope>NUCLEOTIDE SEQUENCE [LARGE SCALE GENOMIC DNA]</scope>
    <source>
        <strain evidence="15 16">CGMCC 1.3702</strain>
    </source>
</reference>
<comment type="similarity">
    <text evidence="3 13">Belongs to the peptidase S26 family.</text>
</comment>
<keyword evidence="8 12" id="KW-0378">Hydrolase</keyword>
<evidence type="ECO:0000313" key="15">
    <source>
        <dbReference type="EMBL" id="SFA81904.1"/>
    </source>
</evidence>
<proteinExistence type="inferred from homology"/>
<dbReference type="Proteomes" id="UP000198642">
    <property type="component" value="Unassembled WGS sequence"/>
</dbReference>
<dbReference type="PRINTS" id="PR00727">
    <property type="entry name" value="LEADERPTASE"/>
</dbReference>
<sequence>MRKSYFRSIIPVMLAAAVLAIMFRSWLFASYVVNGESMEPTLYDGNLLMVNKVVYNLTDVDRFDIIVFHANEQNDYVKRVIGLPGDEITYEDDKLYINGEHVQEKFLDPFQKVADSKPYTEDFTLEGVTGLAKVPEGKLFVMGDNRRDSLDSRKIGFIEVGELVGKVDIKYWPFSEMTLSFG</sequence>
<dbReference type="InterPro" id="IPR019533">
    <property type="entry name" value="Peptidase_S26"/>
</dbReference>
<name>A0A1I0W070_9BACI</name>
<dbReference type="InterPro" id="IPR019758">
    <property type="entry name" value="Pept_S26A_signal_pept_1_CS"/>
</dbReference>
<dbReference type="PROSITE" id="PS00761">
    <property type="entry name" value="SPASE_I_3"/>
    <property type="match status" value="1"/>
</dbReference>
<protein>
    <recommendedName>
        <fullName evidence="4 12">Signal peptidase I</fullName>
        <ecNumber evidence="4 12">3.4.21.89</ecNumber>
    </recommendedName>
</protein>
<evidence type="ECO:0000313" key="16">
    <source>
        <dbReference type="Proteomes" id="UP000198642"/>
    </source>
</evidence>
<dbReference type="GO" id="GO:0005886">
    <property type="term" value="C:plasma membrane"/>
    <property type="evidence" value="ECO:0007669"/>
    <property type="project" value="UniProtKB-SubCell"/>
</dbReference>
<feature type="active site" evidence="11">
    <location>
        <position position="78"/>
    </location>
</feature>
<dbReference type="PROSITE" id="PS00760">
    <property type="entry name" value="SPASE_I_2"/>
    <property type="match status" value="1"/>
</dbReference>
<dbReference type="InterPro" id="IPR019757">
    <property type="entry name" value="Pept_S26A_signal_pept_1_Lys-AS"/>
</dbReference>
<dbReference type="PANTHER" id="PTHR43390">
    <property type="entry name" value="SIGNAL PEPTIDASE I"/>
    <property type="match status" value="1"/>
</dbReference>
<evidence type="ECO:0000256" key="6">
    <source>
        <dbReference type="ARBA" id="ARBA00022670"/>
    </source>
</evidence>
<dbReference type="EC" id="3.4.21.89" evidence="4 12"/>
<dbReference type="FunFam" id="2.10.109.10:FF:000008">
    <property type="entry name" value="Signal peptidase I"/>
    <property type="match status" value="1"/>
</dbReference>
<dbReference type="OrthoDB" id="9802919at2"/>
<dbReference type="InterPro" id="IPR036286">
    <property type="entry name" value="LexA/Signal_pep-like_sf"/>
</dbReference>
<comment type="subcellular location">
    <subcellularLocation>
        <location evidence="2">Cell membrane</location>
        <topology evidence="2">Single-pass type II membrane protein</topology>
    </subcellularLocation>
    <subcellularLocation>
        <location evidence="13">Membrane</location>
        <topology evidence="13">Single-pass type II membrane protein</topology>
    </subcellularLocation>
</comment>
<keyword evidence="9" id="KW-1133">Transmembrane helix</keyword>
<evidence type="ECO:0000256" key="8">
    <source>
        <dbReference type="ARBA" id="ARBA00022801"/>
    </source>
</evidence>
<dbReference type="RefSeq" id="WP_090233496.1">
    <property type="nucleotide sequence ID" value="NZ_FOJW01000002.1"/>
</dbReference>
<keyword evidence="16" id="KW-1185">Reference proteome</keyword>
<dbReference type="CDD" id="cd06530">
    <property type="entry name" value="S26_SPase_I"/>
    <property type="match status" value="1"/>
</dbReference>
<evidence type="ECO:0000256" key="2">
    <source>
        <dbReference type="ARBA" id="ARBA00004401"/>
    </source>
</evidence>
<dbReference type="STRING" id="237679.SAMN04488072_10296"/>
<evidence type="ECO:0000256" key="11">
    <source>
        <dbReference type="PIRSR" id="PIRSR600223-1"/>
    </source>
</evidence>
<dbReference type="GO" id="GO:0006465">
    <property type="term" value="P:signal peptide processing"/>
    <property type="evidence" value="ECO:0007669"/>
    <property type="project" value="InterPro"/>
</dbReference>
<evidence type="ECO:0000256" key="12">
    <source>
        <dbReference type="RuleBase" id="RU003993"/>
    </source>
</evidence>
<feature type="domain" description="Peptidase S26" evidence="14">
    <location>
        <begin position="8"/>
        <end position="172"/>
    </location>
</feature>
<dbReference type="GO" id="GO:0009003">
    <property type="term" value="F:signal peptidase activity"/>
    <property type="evidence" value="ECO:0007669"/>
    <property type="project" value="UniProtKB-EC"/>
</dbReference>
<keyword evidence="10" id="KW-0472">Membrane</keyword>
<evidence type="ECO:0000256" key="13">
    <source>
        <dbReference type="RuleBase" id="RU362042"/>
    </source>
</evidence>
<accession>A0A1I0W070</accession>
<evidence type="ECO:0000256" key="4">
    <source>
        <dbReference type="ARBA" id="ARBA00013208"/>
    </source>
</evidence>
<evidence type="ECO:0000256" key="3">
    <source>
        <dbReference type="ARBA" id="ARBA00009370"/>
    </source>
</evidence>
<dbReference type="EMBL" id="FOJW01000002">
    <property type="protein sequence ID" value="SFA81904.1"/>
    <property type="molecule type" value="Genomic_DNA"/>
</dbReference>
<keyword evidence="6 12" id="KW-0645">Protease</keyword>
<evidence type="ECO:0000256" key="1">
    <source>
        <dbReference type="ARBA" id="ARBA00000677"/>
    </source>
</evidence>
<keyword evidence="5" id="KW-1003">Cell membrane</keyword>
<dbReference type="InterPro" id="IPR019756">
    <property type="entry name" value="Pept_S26A_signal_pept_1_Ser-AS"/>
</dbReference>
<evidence type="ECO:0000256" key="5">
    <source>
        <dbReference type="ARBA" id="ARBA00022475"/>
    </source>
</evidence>
<gene>
    <name evidence="15" type="ORF">SAMN04488072_10296</name>
</gene>
<evidence type="ECO:0000256" key="10">
    <source>
        <dbReference type="ARBA" id="ARBA00023136"/>
    </source>
</evidence>
<dbReference type="PROSITE" id="PS00501">
    <property type="entry name" value="SPASE_I_1"/>
    <property type="match status" value="1"/>
</dbReference>
<dbReference type="SUPFAM" id="SSF51306">
    <property type="entry name" value="LexA/Signal peptidase"/>
    <property type="match status" value="1"/>
</dbReference>
<dbReference type="Gene3D" id="2.10.109.10">
    <property type="entry name" value="Umud Fragment, subunit A"/>
    <property type="match status" value="1"/>
</dbReference>
<evidence type="ECO:0000256" key="7">
    <source>
        <dbReference type="ARBA" id="ARBA00022692"/>
    </source>
</evidence>
<evidence type="ECO:0000259" key="14">
    <source>
        <dbReference type="Pfam" id="PF10502"/>
    </source>
</evidence>
<dbReference type="AlphaFoldDB" id="A0A1I0W070"/>
<evidence type="ECO:0000256" key="9">
    <source>
        <dbReference type="ARBA" id="ARBA00022989"/>
    </source>
</evidence>
<keyword evidence="7" id="KW-0812">Transmembrane</keyword>
<feature type="active site" evidence="11">
    <location>
        <position position="37"/>
    </location>
</feature>
<dbReference type="PANTHER" id="PTHR43390:SF1">
    <property type="entry name" value="CHLOROPLAST PROCESSING PEPTIDASE"/>
    <property type="match status" value="1"/>
</dbReference>
<dbReference type="Pfam" id="PF10502">
    <property type="entry name" value="Peptidase_S26"/>
    <property type="match status" value="1"/>
</dbReference>
<organism evidence="15 16">
    <name type="scientific">Lentibacillus halodurans</name>
    <dbReference type="NCBI Taxonomy" id="237679"/>
    <lineage>
        <taxon>Bacteria</taxon>
        <taxon>Bacillati</taxon>
        <taxon>Bacillota</taxon>
        <taxon>Bacilli</taxon>
        <taxon>Bacillales</taxon>
        <taxon>Bacillaceae</taxon>
        <taxon>Lentibacillus</taxon>
    </lineage>
</organism>
<dbReference type="InterPro" id="IPR000223">
    <property type="entry name" value="Pept_S26A_signal_pept_1"/>
</dbReference>